<reference evidence="10" key="1">
    <citation type="submission" date="2018-11" db="EMBL/GenBank/DDBJ databases">
        <title>FDA dAtabase for Regulatory Grade micrObial Sequences (FDA-ARGOS): Supporting development and validation of Infectious Disease Dx tests.</title>
        <authorList>
            <person name="Goldberg B."/>
            <person name="Campos J."/>
            <person name="Tallon L."/>
            <person name="Sadzewicz L."/>
            <person name="Zhao X."/>
            <person name="Vavikolanu K."/>
            <person name="Mehta A."/>
            <person name="Aluvathingal J."/>
            <person name="Nadendla S."/>
            <person name="Geyer C."/>
            <person name="Nandy P."/>
            <person name="Yan Y."/>
            <person name="Sichtig H."/>
        </authorList>
    </citation>
    <scope>NUCLEOTIDE SEQUENCE [LARGE SCALE GENOMIC DNA]</scope>
    <source>
        <strain evidence="10">FDAARGOS_614</strain>
    </source>
</reference>
<evidence type="ECO:0000256" key="5">
    <source>
        <dbReference type="ARBA" id="ARBA00022989"/>
    </source>
</evidence>
<evidence type="ECO:0000256" key="4">
    <source>
        <dbReference type="ARBA" id="ARBA00022692"/>
    </source>
</evidence>
<keyword evidence="3" id="KW-1003">Cell membrane</keyword>
<dbReference type="CDD" id="cd17503">
    <property type="entry name" value="MFS_LmrB_MDR_like"/>
    <property type="match status" value="1"/>
</dbReference>
<feature type="transmembrane region" description="Helical" evidence="7">
    <location>
        <begin position="87"/>
        <end position="107"/>
    </location>
</feature>
<organism evidence="9 10">
    <name type="scientific">Cupriavidus pauculus</name>
    <dbReference type="NCBI Taxonomy" id="82633"/>
    <lineage>
        <taxon>Bacteria</taxon>
        <taxon>Pseudomonadati</taxon>
        <taxon>Pseudomonadota</taxon>
        <taxon>Betaproteobacteria</taxon>
        <taxon>Burkholderiales</taxon>
        <taxon>Burkholderiaceae</taxon>
        <taxon>Cupriavidus</taxon>
    </lineage>
</organism>
<keyword evidence="4 7" id="KW-0812">Transmembrane</keyword>
<feature type="transmembrane region" description="Helical" evidence="7">
    <location>
        <begin position="267"/>
        <end position="288"/>
    </location>
</feature>
<proteinExistence type="predicted"/>
<dbReference type="InterPro" id="IPR004638">
    <property type="entry name" value="EmrB-like"/>
</dbReference>
<feature type="transmembrane region" description="Helical" evidence="7">
    <location>
        <begin position="341"/>
        <end position="359"/>
    </location>
</feature>
<feature type="transmembrane region" description="Helical" evidence="7">
    <location>
        <begin position="308"/>
        <end position="329"/>
    </location>
</feature>
<dbReference type="Proteomes" id="UP000270411">
    <property type="component" value="Chromosome 2"/>
</dbReference>
<dbReference type="PANTHER" id="PTHR42718:SF46">
    <property type="entry name" value="BLR6921 PROTEIN"/>
    <property type="match status" value="1"/>
</dbReference>
<feature type="transmembrane region" description="Helical" evidence="7">
    <location>
        <begin position="113"/>
        <end position="134"/>
    </location>
</feature>
<feature type="domain" description="Major facilitator superfamily (MFS) profile" evidence="8">
    <location>
        <begin position="22"/>
        <end position="469"/>
    </location>
</feature>
<dbReference type="SUPFAM" id="SSF103473">
    <property type="entry name" value="MFS general substrate transporter"/>
    <property type="match status" value="1"/>
</dbReference>
<accession>A0A3G8H8T6</accession>
<dbReference type="GO" id="GO:0022857">
    <property type="term" value="F:transmembrane transporter activity"/>
    <property type="evidence" value="ECO:0007669"/>
    <property type="project" value="InterPro"/>
</dbReference>
<dbReference type="Pfam" id="PF07690">
    <property type="entry name" value="MFS_1"/>
    <property type="match status" value="1"/>
</dbReference>
<feature type="transmembrane region" description="Helical" evidence="7">
    <location>
        <begin position="174"/>
        <end position="197"/>
    </location>
</feature>
<dbReference type="Gene3D" id="1.20.1250.20">
    <property type="entry name" value="MFS general substrate transporter like domains"/>
    <property type="match status" value="2"/>
</dbReference>
<dbReference type="PROSITE" id="PS50850">
    <property type="entry name" value="MFS"/>
    <property type="match status" value="1"/>
</dbReference>
<evidence type="ECO:0000256" key="7">
    <source>
        <dbReference type="SAM" id="Phobius"/>
    </source>
</evidence>
<evidence type="ECO:0000256" key="3">
    <source>
        <dbReference type="ARBA" id="ARBA00022475"/>
    </source>
</evidence>
<dbReference type="GO" id="GO:0005886">
    <property type="term" value="C:plasma membrane"/>
    <property type="evidence" value="ECO:0007669"/>
    <property type="project" value="UniProtKB-SubCell"/>
</dbReference>
<evidence type="ECO:0000256" key="2">
    <source>
        <dbReference type="ARBA" id="ARBA00022448"/>
    </source>
</evidence>
<evidence type="ECO:0000259" key="8">
    <source>
        <dbReference type="PROSITE" id="PS50850"/>
    </source>
</evidence>
<evidence type="ECO:0000313" key="10">
    <source>
        <dbReference type="Proteomes" id="UP000270411"/>
    </source>
</evidence>
<dbReference type="PRINTS" id="PR01036">
    <property type="entry name" value="TCRTETB"/>
</dbReference>
<keyword evidence="6 7" id="KW-0472">Membrane</keyword>
<gene>
    <name evidence="9" type="ORF">EHF44_25120</name>
</gene>
<feature type="transmembrane region" description="Helical" evidence="7">
    <location>
        <begin position="232"/>
        <end position="255"/>
    </location>
</feature>
<evidence type="ECO:0000256" key="6">
    <source>
        <dbReference type="ARBA" id="ARBA00023136"/>
    </source>
</evidence>
<dbReference type="KEGG" id="cpau:EHF44_25120"/>
<keyword evidence="5 7" id="KW-1133">Transmembrane helix</keyword>
<dbReference type="NCBIfam" id="TIGR00711">
    <property type="entry name" value="efflux_EmrB"/>
    <property type="match status" value="1"/>
</dbReference>
<feature type="transmembrane region" description="Helical" evidence="7">
    <location>
        <begin position="60"/>
        <end position="80"/>
    </location>
</feature>
<dbReference type="NCBIfam" id="NF007799">
    <property type="entry name" value="PRK10504.1"/>
    <property type="match status" value="1"/>
</dbReference>
<dbReference type="InterPro" id="IPR011701">
    <property type="entry name" value="MFS"/>
</dbReference>
<evidence type="ECO:0000313" key="9">
    <source>
        <dbReference type="EMBL" id="AZG16659.1"/>
    </source>
</evidence>
<dbReference type="AlphaFoldDB" id="A0A3G8H8T6"/>
<feature type="transmembrane region" description="Helical" evidence="7">
    <location>
        <begin position="406"/>
        <end position="428"/>
    </location>
</feature>
<dbReference type="InterPro" id="IPR020846">
    <property type="entry name" value="MFS_dom"/>
</dbReference>
<name>A0A3G8H8T6_9BURK</name>
<dbReference type="EMBL" id="CP033970">
    <property type="protein sequence ID" value="AZG16659.1"/>
    <property type="molecule type" value="Genomic_DNA"/>
</dbReference>
<sequence length="481" mass="51184">MPLAPPPVDTVSTPQDPKLRIMLWVVAVGFFMQTLDSTIVNTALPSMARSLGESPLRMQSVVIAYSLTMAVIIPASGWLADRFGTRTIFQTAIGLFVLGSLLCAWAPTLPLLAAARVVQGAGGAMLLPVGRLSVLRTFPREQYLQALSFVAIPGMIGPLIGPTLGGWITQTFSWHWIFLINVPVGLIGAVATVRYMPNARLPGIGRFDIAGYAFLAIAMVTLSFSLDGLAGMGFQHATVLMLLIASMAALTAYVFHARRSAAPLFPLQLFGIHAFSVGLLGNLFARIGNGAMPFLIPLTLQLSLGYSPFNAGLMMVPVTVAGMASKRLATHLIERFGYRKVLVTNTFVVGLVMASFALISPERPLPLVIVMMAIFGAVNSIQFTAMNTVTLKDLSGVTASSGNSMLSMVQMLSMSLAVTSAGALLATFQGGIGSHHFDVLPAFHATFICVGLITSASAWIFMQLDREPIVAVARAQPSEEV</sequence>
<comment type="subcellular location">
    <subcellularLocation>
        <location evidence="1">Cell membrane</location>
        <topology evidence="1">Multi-pass membrane protein</topology>
    </subcellularLocation>
</comment>
<dbReference type="RefSeq" id="WP_124686390.1">
    <property type="nucleotide sequence ID" value="NZ_CP033970.1"/>
</dbReference>
<evidence type="ECO:0000256" key="1">
    <source>
        <dbReference type="ARBA" id="ARBA00004651"/>
    </source>
</evidence>
<feature type="transmembrane region" description="Helical" evidence="7">
    <location>
        <begin position="209"/>
        <end position="226"/>
    </location>
</feature>
<dbReference type="PANTHER" id="PTHR42718">
    <property type="entry name" value="MAJOR FACILITATOR SUPERFAMILY MULTIDRUG TRANSPORTER MFSC"/>
    <property type="match status" value="1"/>
</dbReference>
<feature type="transmembrane region" description="Helical" evidence="7">
    <location>
        <begin position="146"/>
        <end position="168"/>
    </location>
</feature>
<protein>
    <submittedName>
        <fullName evidence="9">DHA2 family efflux MFS transporter permease subunit</fullName>
    </submittedName>
</protein>
<feature type="transmembrane region" description="Helical" evidence="7">
    <location>
        <begin position="440"/>
        <end position="461"/>
    </location>
</feature>
<keyword evidence="2" id="KW-0813">Transport</keyword>
<dbReference type="InterPro" id="IPR036259">
    <property type="entry name" value="MFS_trans_sf"/>
</dbReference>
<feature type="transmembrane region" description="Helical" evidence="7">
    <location>
        <begin position="365"/>
        <end position="385"/>
    </location>
</feature>
<dbReference type="OrthoDB" id="9807274at2"/>
<feature type="transmembrane region" description="Helical" evidence="7">
    <location>
        <begin position="21"/>
        <end position="40"/>
    </location>
</feature>